<feature type="transmembrane region" description="Helical" evidence="8">
    <location>
        <begin position="258"/>
        <end position="280"/>
    </location>
</feature>
<evidence type="ECO:0000256" key="7">
    <source>
        <dbReference type="SAM" id="MobiDB-lite"/>
    </source>
</evidence>
<sequence length="513" mass="54531">MSAAASPPHPTLWRTFLLTLPDLLRSQPWLSGGLLLMGAVQGVMPAVTILIGQWTVDGLGRLLTGGSANLTGLAAAWAGAALLTQITTVLTQVLQGAAADHYTLQVNQRLMARMQTLEGLDVLEDPQFHDDIEVLQAGASHRPLNLASSIVYGLRGVVAAASVAATLLVIGWWVPLVVVAGLMPLLSQQMKFYRLGWSLYIQGTPQAREINYLARVALRHEYAKEVRLYGLAAELQARSHRLTRDYLQVLRAQRTRGLLALLPYEVLSLAVTAGLFIFVVAQAQQGQVGAGSVVLVITALAALRSELSGLSETLSTTSQHLSWFAKLHAFLQAPGGVQSPAQPRPQPRSGTLRLENVTFAYRGQPPVLHGLNLVIPEGQIVAIVGENGAGKTTLIKLLLRYYDPTGGRIVVGEGPGAADLRELDLPTWRAGIAAVFQDFARFEWSLQDNILLGQPLNEAKLSAAVQGSGLGAVLDRVGPLDTQLGQAFGGVDLSGASGRNSPPPAPCTAAPAC</sequence>
<dbReference type="PANTHER" id="PTHR24221:SF654">
    <property type="entry name" value="ATP-BINDING CASSETTE SUB-FAMILY B MEMBER 6"/>
    <property type="match status" value="1"/>
</dbReference>
<evidence type="ECO:0000313" key="10">
    <source>
        <dbReference type="EMBL" id="MFC6660344.1"/>
    </source>
</evidence>
<dbReference type="InterPro" id="IPR039421">
    <property type="entry name" value="Type_1_exporter"/>
</dbReference>
<accession>A0ABW1ZIU1</accession>
<dbReference type="Gene3D" id="3.40.50.300">
    <property type="entry name" value="P-loop containing nucleotide triphosphate hydrolases"/>
    <property type="match status" value="1"/>
</dbReference>
<dbReference type="RefSeq" id="WP_380055329.1">
    <property type="nucleotide sequence ID" value="NZ_JBHSWB010000001.1"/>
</dbReference>
<keyword evidence="5 8" id="KW-1133">Transmembrane helix</keyword>
<feature type="transmembrane region" description="Helical" evidence="8">
    <location>
        <begin position="62"/>
        <end position="83"/>
    </location>
</feature>
<evidence type="ECO:0000259" key="9">
    <source>
        <dbReference type="PROSITE" id="PS50929"/>
    </source>
</evidence>
<gene>
    <name evidence="10" type="ORF">ACFP90_08210</name>
</gene>
<dbReference type="Proteomes" id="UP001596317">
    <property type="component" value="Unassembled WGS sequence"/>
</dbReference>
<reference evidence="11" key="1">
    <citation type="journal article" date="2019" name="Int. J. Syst. Evol. Microbiol.">
        <title>The Global Catalogue of Microorganisms (GCM) 10K type strain sequencing project: providing services to taxonomists for standard genome sequencing and annotation.</title>
        <authorList>
            <consortium name="The Broad Institute Genomics Platform"/>
            <consortium name="The Broad Institute Genome Sequencing Center for Infectious Disease"/>
            <person name="Wu L."/>
            <person name="Ma J."/>
        </authorList>
    </citation>
    <scope>NUCLEOTIDE SEQUENCE [LARGE SCALE GENOMIC DNA]</scope>
    <source>
        <strain evidence="11">CCUG 63830</strain>
    </source>
</reference>
<comment type="caution">
    <text evidence="10">The sequence shown here is derived from an EMBL/GenBank/DDBJ whole genome shotgun (WGS) entry which is preliminary data.</text>
</comment>
<dbReference type="InterPro" id="IPR011527">
    <property type="entry name" value="ABC1_TM_dom"/>
</dbReference>
<name>A0ABW1ZIU1_9DEIO</name>
<dbReference type="SUPFAM" id="SSF52540">
    <property type="entry name" value="P-loop containing nucleoside triphosphate hydrolases"/>
    <property type="match status" value="1"/>
</dbReference>
<keyword evidence="3" id="KW-0547">Nucleotide-binding</keyword>
<dbReference type="PROSITE" id="PS50929">
    <property type="entry name" value="ABC_TM1F"/>
    <property type="match status" value="1"/>
</dbReference>
<evidence type="ECO:0000256" key="3">
    <source>
        <dbReference type="ARBA" id="ARBA00022741"/>
    </source>
</evidence>
<evidence type="ECO:0000256" key="6">
    <source>
        <dbReference type="ARBA" id="ARBA00023136"/>
    </source>
</evidence>
<dbReference type="GO" id="GO:0005524">
    <property type="term" value="F:ATP binding"/>
    <property type="evidence" value="ECO:0007669"/>
    <property type="project" value="UniProtKB-KW"/>
</dbReference>
<dbReference type="InterPro" id="IPR003439">
    <property type="entry name" value="ABC_transporter-like_ATP-bd"/>
</dbReference>
<feature type="domain" description="ABC transmembrane type-1" evidence="9">
    <location>
        <begin position="32"/>
        <end position="319"/>
    </location>
</feature>
<keyword evidence="2 8" id="KW-0812">Transmembrane</keyword>
<feature type="region of interest" description="Disordered" evidence="7">
    <location>
        <begin position="494"/>
        <end position="513"/>
    </location>
</feature>
<dbReference type="Gene3D" id="1.20.1560.10">
    <property type="entry name" value="ABC transporter type 1, transmembrane domain"/>
    <property type="match status" value="1"/>
</dbReference>
<keyword evidence="4 10" id="KW-0067">ATP-binding</keyword>
<organism evidence="10 11">
    <name type="scientific">Deinococcus multiflagellatus</name>
    <dbReference type="NCBI Taxonomy" id="1656887"/>
    <lineage>
        <taxon>Bacteria</taxon>
        <taxon>Thermotogati</taxon>
        <taxon>Deinococcota</taxon>
        <taxon>Deinococci</taxon>
        <taxon>Deinococcales</taxon>
        <taxon>Deinococcaceae</taxon>
        <taxon>Deinococcus</taxon>
    </lineage>
</organism>
<evidence type="ECO:0000256" key="4">
    <source>
        <dbReference type="ARBA" id="ARBA00022840"/>
    </source>
</evidence>
<feature type="transmembrane region" description="Helical" evidence="8">
    <location>
        <begin position="157"/>
        <end position="186"/>
    </location>
</feature>
<keyword evidence="11" id="KW-1185">Reference proteome</keyword>
<dbReference type="InterPro" id="IPR036640">
    <property type="entry name" value="ABC1_TM_sf"/>
</dbReference>
<dbReference type="SMART" id="SM00382">
    <property type="entry name" value="AAA"/>
    <property type="match status" value="1"/>
</dbReference>
<evidence type="ECO:0000256" key="1">
    <source>
        <dbReference type="ARBA" id="ARBA00004651"/>
    </source>
</evidence>
<evidence type="ECO:0000256" key="2">
    <source>
        <dbReference type="ARBA" id="ARBA00022692"/>
    </source>
</evidence>
<keyword evidence="6 8" id="KW-0472">Membrane</keyword>
<proteinExistence type="predicted"/>
<protein>
    <submittedName>
        <fullName evidence="10">ATP-binding cassette domain-containing protein</fullName>
    </submittedName>
</protein>
<feature type="transmembrane region" description="Helical" evidence="8">
    <location>
        <begin position="29"/>
        <end position="50"/>
    </location>
</feature>
<comment type="subcellular location">
    <subcellularLocation>
        <location evidence="1">Cell membrane</location>
        <topology evidence="1">Multi-pass membrane protein</topology>
    </subcellularLocation>
</comment>
<dbReference type="InterPro" id="IPR027417">
    <property type="entry name" value="P-loop_NTPase"/>
</dbReference>
<dbReference type="EMBL" id="JBHSWB010000001">
    <property type="protein sequence ID" value="MFC6660344.1"/>
    <property type="molecule type" value="Genomic_DNA"/>
</dbReference>
<evidence type="ECO:0000313" key="11">
    <source>
        <dbReference type="Proteomes" id="UP001596317"/>
    </source>
</evidence>
<dbReference type="PANTHER" id="PTHR24221">
    <property type="entry name" value="ATP-BINDING CASSETTE SUB-FAMILY B"/>
    <property type="match status" value="1"/>
</dbReference>
<dbReference type="SUPFAM" id="SSF90123">
    <property type="entry name" value="ABC transporter transmembrane region"/>
    <property type="match status" value="1"/>
</dbReference>
<dbReference type="Pfam" id="PF00005">
    <property type="entry name" value="ABC_tran"/>
    <property type="match status" value="1"/>
</dbReference>
<evidence type="ECO:0000256" key="8">
    <source>
        <dbReference type="SAM" id="Phobius"/>
    </source>
</evidence>
<evidence type="ECO:0000256" key="5">
    <source>
        <dbReference type="ARBA" id="ARBA00022989"/>
    </source>
</evidence>
<dbReference type="InterPro" id="IPR003593">
    <property type="entry name" value="AAA+_ATPase"/>
</dbReference>